<dbReference type="GO" id="GO:0043419">
    <property type="term" value="P:urea catabolic process"/>
    <property type="evidence" value="ECO:0007669"/>
    <property type="project" value="UniProtKB-UniRule"/>
</dbReference>
<dbReference type="GO" id="GO:0009039">
    <property type="term" value="F:urease activity"/>
    <property type="evidence" value="ECO:0007669"/>
    <property type="project" value="UniProtKB-UniRule"/>
</dbReference>
<dbReference type="NCBIfam" id="TIGR00192">
    <property type="entry name" value="urease_beta"/>
    <property type="match status" value="1"/>
</dbReference>
<dbReference type="PANTHER" id="PTHR33569">
    <property type="entry name" value="UREASE"/>
    <property type="match status" value="1"/>
</dbReference>
<reference evidence="5" key="1">
    <citation type="submission" date="2021-01" db="EMBL/GenBank/DDBJ databases">
        <title>Whole genome shotgun sequence of Actinoplanes nipponensis NBRC 14063.</title>
        <authorList>
            <person name="Komaki H."/>
            <person name="Tamura T."/>
        </authorList>
    </citation>
    <scope>NUCLEOTIDE SEQUENCE</scope>
    <source>
        <strain evidence="5">NBRC 14063</strain>
    </source>
</reference>
<evidence type="ECO:0000256" key="1">
    <source>
        <dbReference type="ARBA" id="ARBA00022801"/>
    </source>
</evidence>
<comment type="subcellular location">
    <subcellularLocation>
        <location evidence="3">Cytoplasm</location>
    </subcellularLocation>
</comment>
<evidence type="ECO:0000313" key="5">
    <source>
        <dbReference type="EMBL" id="GIE48305.1"/>
    </source>
</evidence>
<keyword evidence="6" id="KW-1185">Reference proteome</keyword>
<feature type="compositionally biased region" description="Acidic residues" evidence="4">
    <location>
        <begin position="112"/>
        <end position="128"/>
    </location>
</feature>
<evidence type="ECO:0000256" key="2">
    <source>
        <dbReference type="ARBA" id="ARBA00047778"/>
    </source>
</evidence>
<dbReference type="NCBIfam" id="NF009682">
    <property type="entry name" value="PRK13203.1"/>
    <property type="match status" value="1"/>
</dbReference>
<comment type="caution">
    <text evidence="5">The sequence shown here is derived from an EMBL/GenBank/DDBJ whole genome shotgun (WGS) entry which is preliminary data.</text>
</comment>
<evidence type="ECO:0000256" key="3">
    <source>
        <dbReference type="HAMAP-Rule" id="MF_01954"/>
    </source>
</evidence>
<organism evidence="5 6">
    <name type="scientific">Actinoplanes nipponensis</name>
    <dbReference type="NCBI Taxonomy" id="135950"/>
    <lineage>
        <taxon>Bacteria</taxon>
        <taxon>Bacillati</taxon>
        <taxon>Actinomycetota</taxon>
        <taxon>Actinomycetes</taxon>
        <taxon>Micromonosporales</taxon>
        <taxon>Micromonosporaceae</taxon>
        <taxon>Actinoplanes</taxon>
    </lineage>
</organism>
<comment type="subunit">
    <text evidence="3">Heterotrimer of UreA (gamma), UreB (beta) and UreC (alpha) subunits. Three heterotrimers associate to form the active enzyme.</text>
</comment>
<dbReference type="Proteomes" id="UP000647172">
    <property type="component" value="Unassembled WGS sequence"/>
</dbReference>
<proteinExistence type="inferred from homology"/>
<evidence type="ECO:0000256" key="4">
    <source>
        <dbReference type="SAM" id="MobiDB-lite"/>
    </source>
</evidence>
<dbReference type="SUPFAM" id="SSF51278">
    <property type="entry name" value="Urease, beta-subunit"/>
    <property type="match status" value="1"/>
</dbReference>
<dbReference type="CDD" id="cd00407">
    <property type="entry name" value="Urease_beta"/>
    <property type="match status" value="1"/>
</dbReference>
<comment type="catalytic activity">
    <reaction evidence="2 3">
        <text>urea + 2 H2O + H(+) = hydrogencarbonate + 2 NH4(+)</text>
        <dbReference type="Rhea" id="RHEA:20557"/>
        <dbReference type="ChEBI" id="CHEBI:15377"/>
        <dbReference type="ChEBI" id="CHEBI:15378"/>
        <dbReference type="ChEBI" id="CHEBI:16199"/>
        <dbReference type="ChEBI" id="CHEBI:17544"/>
        <dbReference type="ChEBI" id="CHEBI:28938"/>
        <dbReference type="EC" id="3.5.1.5"/>
    </reaction>
</comment>
<dbReference type="Gene3D" id="2.10.150.10">
    <property type="entry name" value="Urease, beta subunit"/>
    <property type="match status" value="1"/>
</dbReference>
<keyword evidence="1 3" id="KW-0378">Hydrolase</keyword>
<dbReference type="Pfam" id="PF00699">
    <property type="entry name" value="Urease_beta"/>
    <property type="match status" value="1"/>
</dbReference>
<sequence>MIVPGEIIAGDGDITINAGRPVLALTVRNTGDRPVQVGSHYHFAESNAALDFDRDAAWGHRLAVPAGTSVRFEPGLPRDVELIPLAGRRIVPGLRGLAAGPLDRPPAAPAPDPDDIEPAGSLDEDTGEDQPANGSPR</sequence>
<accession>A0A919MSQ6</accession>
<evidence type="ECO:0000313" key="6">
    <source>
        <dbReference type="Proteomes" id="UP000647172"/>
    </source>
</evidence>
<dbReference type="InterPro" id="IPR050069">
    <property type="entry name" value="Urease_subunit"/>
</dbReference>
<dbReference type="HAMAP" id="MF_01954">
    <property type="entry name" value="Urease_beta"/>
    <property type="match status" value="1"/>
</dbReference>
<comment type="similarity">
    <text evidence="3">Belongs to the urease beta subunit family.</text>
</comment>
<name>A0A919MSQ6_9ACTN</name>
<feature type="region of interest" description="Disordered" evidence="4">
    <location>
        <begin position="96"/>
        <end position="137"/>
    </location>
</feature>
<dbReference type="AlphaFoldDB" id="A0A919MSQ6"/>
<comment type="pathway">
    <text evidence="3">Nitrogen metabolism; urea degradation; CO(2) and NH(3) from urea (urease route): step 1/1.</text>
</comment>
<keyword evidence="3" id="KW-0963">Cytoplasm</keyword>
<dbReference type="InterPro" id="IPR036461">
    <property type="entry name" value="Urease_betasu_sf"/>
</dbReference>
<dbReference type="GO" id="GO:0035550">
    <property type="term" value="C:urease complex"/>
    <property type="evidence" value="ECO:0007669"/>
    <property type="project" value="InterPro"/>
</dbReference>
<protein>
    <recommendedName>
        <fullName evidence="3">Urease subunit beta</fullName>
        <ecNumber evidence="3">3.5.1.5</ecNumber>
    </recommendedName>
    <alternativeName>
        <fullName evidence="3">Urea amidohydrolase subunit beta</fullName>
    </alternativeName>
</protein>
<dbReference type="EMBL" id="BOMQ01000024">
    <property type="protein sequence ID" value="GIE48305.1"/>
    <property type="molecule type" value="Genomic_DNA"/>
</dbReference>
<dbReference type="PANTHER" id="PTHR33569:SF1">
    <property type="entry name" value="UREASE"/>
    <property type="match status" value="1"/>
</dbReference>
<gene>
    <name evidence="3" type="primary">ureB</name>
    <name evidence="5" type="ORF">Ani05nite_18390</name>
</gene>
<dbReference type="EC" id="3.5.1.5" evidence="3"/>
<dbReference type="InterPro" id="IPR002019">
    <property type="entry name" value="Urease_beta-like"/>
</dbReference>